<reference evidence="1 2" key="1">
    <citation type="submission" date="2023-06" db="EMBL/GenBank/DDBJ databases">
        <title>Rhodococcus indonesiensis sp. nov a new member of the Rhodococcus ruber lineage isolated from a sediment of neutral hot spring.</title>
        <authorList>
            <person name="Kusuma A.B."/>
            <person name="Fenylestari G."/>
            <person name="Ammar F."/>
            <person name="Nouioui I."/>
            <person name="Goodfellow M."/>
        </authorList>
    </citation>
    <scope>NUCLEOTIDE SEQUENCE [LARGE SCALE GENOMIC DNA]</scope>
    <source>
        <strain evidence="1 2">CSLK01-03</strain>
    </source>
</reference>
<proteinExistence type="predicted"/>
<protein>
    <submittedName>
        <fullName evidence="1">Uncharacterized protein</fullName>
    </submittedName>
</protein>
<name>A0ABT7RRI0_9NOCA</name>
<evidence type="ECO:0000313" key="1">
    <source>
        <dbReference type="EMBL" id="MDM7490239.1"/>
    </source>
</evidence>
<dbReference type="EMBL" id="JAUBOF010000075">
    <property type="protein sequence ID" value="MDM7490239.1"/>
    <property type="molecule type" value="Genomic_DNA"/>
</dbReference>
<keyword evidence="2" id="KW-1185">Reference proteome</keyword>
<dbReference type="Proteomes" id="UP001233164">
    <property type="component" value="Unassembled WGS sequence"/>
</dbReference>
<evidence type="ECO:0000313" key="2">
    <source>
        <dbReference type="Proteomes" id="UP001233164"/>
    </source>
</evidence>
<organism evidence="1 2">
    <name type="scientific">Rhodococcus indonesiensis</name>
    <dbReference type="NCBI Taxonomy" id="3055869"/>
    <lineage>
        <taxon>Bacteria</taxon>
        <taxon>Bacillati</taxon>
        <taxon>Actinomycetota</taxon>
        <taxon>Actinomycetes</taxon>
        <taxon>Mycobacteriales</taxon>
        <taxon>Nocardiaceae</taxon>
        <taxon>Rhodococcus</taxon>
    </lineage>
</organism>
<dbReference type="RefSeq" id="WP_289380602.1">
    <property type="nucleotide sequence ID" value="NZ_JAUBOF010000075.1"/>
</dbReference>
<comment type="caution">
    <text evidence="1">The sequence shown here is derived from an EMBL/GenBank/DDBJ whole genome shotgun (WGS) entry which is preliminary data.</text>
</comment>
<gene>
    <name evidence="1" type="ORF">QT969_18305</name>
</gene>
<sequence>MRTRNRLSGLIGVLVLIWLAIGAVAAGQRGYFDDASTNCASVGTIAVTVVAGPSNYAGVNPSVDCEYPQPSS</sequence>
<accession>A0ABT7RRI0</accession>